<dbReference type="Proteomes" id="UP000704712">
    <property type="component" value="Unassembled WGS sequence"/>
</dbReference>
<comment type="caution">
    <text evidence="1">The sequence shown here is derived from an EMBL/GenBank/DDBJ whole genome shotgun (WGS) entry which is preliminary data.</text>
</comment>
<evidence type="ECO:0000313" key="2">
    <source>
        <dbReference type="Proteomes" id="UP000704712"/>
    </source>
</evidence>
<reference evidence="1" key="1">
    <citation type="submission" date="2020-03" db="EMBL/GenBank/DDBJ databases">
        <title>Hybrid Assembly of Korean Phytophthora infestans isolates.</title>
        <authorList>
            <person name="Prokchorchik M."/>
            <person name="Lee Y."/>
            <person name="Seo J."/>
            <person name="Cho J.-H."/>
            <person name="Park Y.-E."/>
            <person name="Jang D.-C."/>
            <person name="Im J.-S."/>
            <person name="Choi J.-G."/>
            <person name="Park H.-J."/>
            <person name="Lee G.-B."/>
            <person name="Lee Y.-G."/>
            <person name="Hong S.-Y."/>
            <person name="Cho K."/>
            <person name="Sohn K.H."/>
        </authorList>
    </citation>
    <scope>NUCLEOTIDE SEQUENCE</scope>
    <source>
        <strain evidence="1">KR_2_A2</strain>
    </source>
</reference>
<gene>
    <name evidence="1" type="ORF">GN958_ATG05849</name>
</gene>
<accession>A0A8S9UW79</accession>
<protein>
    <submittedName>
        <fullName evidence="1">Uncharacterized protein</fullName>
    </submittedName>
</protein>
<organism evidence="1 2">
    <name type="scientific">Phytophthora infestans</name>
    <name type="common">Potato late blight agent</name>
    <name type="synonym">Botrytis infestans</name>
    <dbReference type="NCBI Taxonomy" id="4787"/>
    <lineage>
        <taxon>Eukaryota</taxon>
        <taxon>Sar</taxon>
        <taxon>Stramenopiles</taxon>
        <taxon>Oomycota</taxon>
        <taxon>Peronosporomycetes</taxon>
        <taxon>Peronosporales</taxon>
        <taxon>Peronosporaceae</taxon>
        <taxon>Phytophthora</taxon>
    </lineage>
</organism>
<proteinExistence type="predicted"/>
<dbReference type="AlphaFoldDB" id="A0A8S9UW79"/>
<name>A0A8S9UW79_PHYIN</name>
<dbReference type="EMBL" id="JAACNO010000785">
    <property type="protein sequence ID" value="KAF4144920.1"/>
    <property type="molecule type" value="Genomic_DNA"/>
</dbReference>
<sequence length="76" mass="8829">MDKYAKYHAPFDHVPGHTTYPYRDDSVEYPDVKKNSNTSKYTKKANTVQFTYFVHLKILHFRVRSGVLRVGGPPNV</sequence>
<evidence type="ECO:0000313" key="1">
    <source>
        <dbReference type="EMBL" id="KAF4144920.1"/>
    </source>
</evidence>